<dbReference type="GO" id="GO:0071294">
    <property type="term" value="P:cellular response to zinc ion"/>
    <property type="evidence" value="ECO:0007669"/>
    <property type="project" value="TreeGrafter"/>
</dbReference>
<dbReference type="GO" id="GO:0005737">
    <property type="term" value="C:cytoplasm"/>
    <property type="evidence" value="ECO:0007669"/>
    <property type="project" value="TreeGrafter"/>
</dbReference>
<reference evidence="6" key="2">
    <citation type="submission" date="2025-08" db="UniProtKB">
        <authorList>
            <consortium name="Ensembl"/>
        </authorList>
    </citation>
    <scope>IDENTIFICATION</scope>
</reference>
<evidence type="ECO:0000313" key="7">
    <source>
        <dbReference type="Proteomes" id="UP000028761"/>
    </source>
</evidence>
<comment type="function">
    <text evidence="1">Metallothioneins have a high content of cysteine residues that bind various heavy metals; these proteins are transcriptionally regulated by both heavy metals and glucocorticoids.</text>
</comment>
<dbReference type="FunFam" id="4.10.10.10:FF:000001">
    <property type="entry name" value="Metallothionein"/>
    <property type="match status" value="1"/>
</dbReference>
<dbReference type="PROSITE" id="PS00203">
    <property type="entry name" value="METALLOTHIONEIN_VRT"/>
    <property type="match status" value="1"/>
</dbReference>
<evidence type="ECO:0000256" key="5">
    <source>
        <dbReference type="SAM" id="MobiDB-lite"/>
    </source>
</evidence>
<reference evidence="6" key="3">
    <citation type="submission" date="2025-09" db="UniProtKB">
        <authorList>
            <consortium name="Ensembl"/>
        </authorList>
    </citation>
    <scope>IDENTIFICATION</scope>
</reference>
<name>A0A096NIJ6_PAPAN</name>
<dbReference type="PANTHER" id="PTHR23299:SF22">
    <property type="entry name" value="METALLOTHIONEIN-1G"/>
    <property type="match status" value="1"/>
</dbReference>
<comment type="similarity">
    <text evidence="2">Belongs to the metallothionein superfamily. Type 1 family.</text>
</comment>
<dbReference type="InterPro" id="IPR018064">
    <property type="entry name" value="Metalthion_vert_metal_BS"/>
</dbReference>
<dbReference type="Proteomes" id="UP000028761">
    <property type="component" value="Chromosome 18"/>
</dbReference>
<keyword evidence="7" id="KW-1185">Reference proteome</keyword>
<feature type="region of interest" description="Disordered" evidence="5">
    <location>
        <begin position="70"/>
        <end position="152"/>
    </location>
</feature>
<dbReference type="Pfam" id="PF00131">
    <property type="entry name" value="Metallothio"/>
    <property type="match status" value="1"/>
</dbReference>
<dbReference type="GO" id="GO:0071280">
    <property type="term" value="P:cellular response to copper ion"/>
    <property type="evidence" value="ECO:0007669"/>
    <property type="project" value="TreeGrafter"/>
</dbReference>
<dbReference type="GO" id="GO:0071276">
    <property type="term" value="P:cellular response to cadmium ion"/>
    <property type="evidence" value="ECO:0007669"/>
    <property type="project" value="TreeGrafter"/>
</dbReference>
<accession>A0A096NIJ6</accession>
<dbReference type="InterPro" id="IPR023587">
    <property type="entry name" value="Metalthion_dom_sf_vert"/>
</dbReference>
<dbReference type="InterPro" id="IPR000006">
    <property type="entry name" value="Metalthion_vert"/>
</dbReference>
<dbReference type="GeneTree" id="ENSGT00950000182967"/>
<dbReference type="eggNOG" id="KOG4738">
    <property type="taxonomic scope" value="Eukaryota"/>
</dbReference>
<dbReference type="PANTHER" id="PTHR23299">
    <property type="entry name" value="METALLOTHIONEIN"/>
    <property type="match status" value="1"/>
</dbReference>
<dbReference type="STRING" id="9555.ENSPANP00000012794"/>
<dbReference type="HOGENOM" id="CLU_171204_2_0_1"/>
<evidence type="ECO:0000313" key="6">
    <source>
        <dbReference type="Ensembl" id="ENSPANP00000012794.2"/>
    </source>
</evidence>
<evidence type="ECO:0000256" key="3">
    <source>
        <dbReference type="ARBA" id="ARBA00022723"/>
    </source>
</evidence>
<sequence length="297" mass="31417">MCPHILSGEENGRKREADPCSPSCCVWRSGSEGPRCGQGQARRGDEEKRKPHRWRVLCTQLARYRRLPALHSADPGTGAGGLHPDSGTGPAENGGARGGVETLPSPRLASRNPPGGGWKATSRKLGKAARTSGTGCIPGRTAPLREPAPKGRFRGASPAELCRWCPRPFCCAQPSLVPQAARTQQGGCKRQAGLLRPAPFPEYKSSPRLWRSTTPSTCALLSLDFSLRSPASPRLEMDPNCSCATDVSCACAGSCTCKECKCTSCKKSCCSCCPVSCARCAQGCVCKGALEKCSCCD</sequence>
<organism evidence="6 7">
    <name type="scientific">Papio anubis</name>
    <name type="common">Olive baboon</name>
    <dbReference type="NCBI Taxonomy" id="9555"/>
    <lineage>
        <taxon>Eukaryota</taxon>
        <taxon>Metazoa</taxon>
        <taxon>Chordata</taxon>
        <taxon>Craniata</taxon>
        <taxon>Vertebrata</taxon>
        <taxon>Euteleostomi</taxon>
        <taxon>Mammalia</taxon>
        <taxon>Eutheria</taxon>
        <taxon>Euarchontoglires</taxon>
        <taxon>Primates</taxon>
        <taxon>Haplorrhini</taxon>
        <taxon>Catarrhini</taxon>
        <taxon>Cercopithecidae</taxon>
        <taxon>Cercopithecinae</taxon>
        <taxon>Papio</taxon>
    </lineage>
</organism>
<evidence type="ECO:0000256" key="1">
    <source>
        <dbReference type="ARBA" id="ARBA00002597"/>
    </source>
</evidence>
<dbReference type="Ensembl" id="ENSPANT00000027217.3">
    <property type="protein sequence ID" value="ENSPANP00000012794.2"/>
    <property type="gene ID" value="ENSPANG00000046179.1"/>
</dbReference>
<dbReference type="PRINTS" id="PR00860">
    <property type="entry name" value="MTVERTEBRATE"/>
</dbReference>
<protein>
    <submittedName>
        <fullName evidence="6">Uncharacterized protein</fullName>
    </submittedName>
</protein>
<dbReference type="GO" id="GO:0010273">
    <property type="term" value="P:detoxification of copper ion"/>
    <property type="evidence" value="ECO:0007669"/>
    <property type="project" value="TreeGrafter"/>
</dbReference>
<feature type="region of interest" description="Disordered" evidence="5">
    <location>
        <begin position="1"/>
        <end position="52"/>
    </location>
</feature>
<dbReference type="AlphaFoldDB" id="A0A096NIJ6"/>
<keyword evidence="4" id="KW-0480">Metal-thiolate cluster</keyword>
<dbReference type="GO" id="GO:0005634">
    <property type="term" value="C:nucleus"/>
    <property type="evidence" value="ECO:0007669"/>
    <property type="project" value="TreeGrafter"/>
</dbReference>
<evidence type="ECO:0000256" key="4">
    <source>
        <dbReference type="ARBA" id="ARBA00022851"/>
    </source>
</evidence>
<dbReference type="GO" id="GO:0006882">
    <property type="term" value="P:intracellular zinc ion homeostasis"/>
    <property type="evidence" value="ECO:0007669"/>
    <property type="project" value="TreeGrafter"/>
</dbReference>
<evidence type="ECO:0000256" key="2">
    <source>
        <dbReference type="ARBA" id="ARBA00007283"/>
    </source>
</evidence>
<reference evidence="6 7" key="1">
    <citation type="submission" date="2012-03" db="EMBL/GenBank/DDBJ databases">
        <title>Whole Genome Assembly of Papio anubis.</title>
        <authorList>
            <person name="Liu Y.L."/>
            <person name="Abraham K.A."/>
            <person name="Akbar H.A."/>
            <person name="Ali S.A."/>
            <person name="Anosike U.A."/>
            <person name="Aqrawi P.A."/>
            <person name="Arias F.A."/>
            <person name="Attaway T.A."/>
            <person name="Awwad R.A."/>
            <person name="Babu C.B."/>
            <person name="Bandaranaike D.B."/>
            <person name="Battles P.B."/>
            <person name="Bell A.B."/>
            <person name="Beltran B.B."/>
            <person name="Berhane-Mersha D.B."/>
            <person name="Bess C.B."/>
            <person name="Bickham C.B."/>
            <person name="Bolden T.B."/>
            <person name="Carter K.C."/>
            <person name="Chau D.C."/>
            <person name="Chavez A.C."/>
            <person name="Clerc-Blankenburg K.C."/>
            <person name="Coyle M.C."/>
            <person name="Dao M.D."/>
            <person name="Davila M.L.D."/>
            <person name="Davy-Carroll L.D."/>
            <person name="Denson S.D."/>
            <person name="Dinh H.D."/>
            <person name="Fernandez S.F."/>
            <person name="Fernando P.F."/>
            <person name="Forbes L.F."/>
            <person name="Francis C.F."/>
            <person name="Francisco L.F."/>
            <person name="Fu Q.F."/>
            <person name="Garcia-Iii R.G."/>
            <person name="Garrett T.G."/>
            <person name="Gross S.G."/>
            <person name="Gubbala S.G."/>
            <person name="Hirani K.H."/>
            <person name="Hogues M.H."/>
            <person name="Hollins B.H."/>
            <person name="Jackson L.J."/>
            <person name="Javaid M.J."/>
            <person name="Jhangiani S.J."/>
            <person name="Johnson A.J."/>
            <person name="Johnson B.J."/>
            <person name="Jones J.J."/>
            <person name="Joshi V.J."/>
            <person name="Kalu J.K."/>
            <person name="Khan N.K."/>
            <person name="Korchina V.K."/>
            <person name="Kovar C.K."/>
            <person name="Lago L.L."/>
            <person name="Lara F.L."/>
            <person name="Le T.-K.L."/>
            <person name="Lee S.L."/>
            <person name="Legall-Iii F.L."/>
            <person name="Lemon S.L."/>
            <person name="Liu J.L."/>
            <person name="Liu Y.-S.L."/>
            <person name="Liyanage D.L."/>
            <person name="Lopez J.L."/>
            <person name="Lorensuhewa L.L."/>
            <person name="Mata R.M."/>
            <person name="Mathew T.M."/>
            <person name="Mercado C.M."/>
            <person name="Mercado I.M."/>
            <person name="Morales K.M."/>
            <person name="Morgan M.M."/>
            <person name="Munidasa M.M."/>
            <person name="Ngo D.N."/>
            <person name="Nguyen L.N."/>
            <person name="Nguyen T.N."/>
            <person name="Nguyen N.N."/>
            <person name="Obregon M.O."/>
            <person name="Okwuonu G.O."/>
            <person name="Ongeri F.O."/>
            <person name="Onwere C.O."/>
            <person name="Osifeso I.O."/>
            <person name="Parra A.P."/>
            <person name="Patil S.P."/>
            <person name="Perez A.P."/>
            <person name="Perez Y.P."/>
            <person name="Pham C.P."/>
            <person name="Pu L.-L.P."/>
            <person name="Puazo M.P."/>
            <person name="Quiroz J.Q."/>
            <person name="Rouhana J.R."/>
            <person name="Ruiz M.R."/>
            <person name="Ruiz S.-J.R."/>
            <person name="Saada N.S."/>
            <person name="Santibanez J.S."/>
            <person name="Scheel M.S."/>
            <person name="Schneider B.S."/>
            <person name="Simmons D.S."/>
            <person name="Sisson I.S."/>
            <person name="Tang L.-Y.T."/>
            <person name="Thornton R.T."/>
            <person name="Tisius J.T."/>
            <person name="Toledanes G.T."/>
            <person name="Trejos Z.T."/>
            <person name="Usmani K.U."/>
            <person name="Varghese R.V."/>
            <person name="Vattathil S.V."/>
            <person name="Vee V.V."/>
            <person name="Walker D.W."/>
            <person name="Weissenberger G.W."/>
            <person name="White C.W."/>
            <person name="Williams A.W."/>
            <person name="Woodworth J.W."/>
            <person name="Wright R.W."/>
            <person name="Zhu Y.Z."/>
            <person name="Han Y.H."/>
            <person name="Newsham I.N."/>
            <person name="Nazareth L.N."/>
            <person name="Worley K.W."/>
            <person name="Muzny D.M."/>
            <person name="Rogers J.R."/>
            <person name="Gibbs R.G."/>
        </authorList>
    </citation>
    <scope>NUCLEOTIDE SEQUENCE [LARGE SCALE GENOMIC DNA]</scope>
</reference>
<dbReference type="Gene3D" id="4.10.10.10">
    <property type="entry name" value="Metallothionein Isoform II"/>
    <property type="match status" value="1"/>
</dbReference>
<keyword evidence="3" id="KW-0479">Metal-binding</keyword>
<dbReference type="SUPFAM" id="SSF57868">
    <property type="entry name" value="Metallothionein"/>
    <property type="match status" value="1"/>
</dbReference>
<dbReference type="InterPro" id="IPR017854">
    <property type="entry name" value="Metalthion_dom_sf"/>
</dbReference>
<dbReference type="Bgee" id="ENSPANG00000022878">
    <property type="expression patterns" value="Expressed in pigmented layer of retina and 27 other cell types or tissues"/>
</dbReference>
<dbReference type="GO" id="GO:0046872">
    <property type="term" value="F:metal ion binding"/>
    <property type="evidence" value="ECO:0007669"/>
    <property type="project" value="UniProtKB-KW"/>
</dbReference>
<proteinExistence type="inferred from homology"/>